<evidence type="ECO:0000256" key="1">
    <source>
        <dbReference type="ARBA" id="ARBA00004141"/>
    </source>
</evidence>
<dbReference type="PANTHER" id="PTHR33048:SF123">
    <property type="entry name" value="INTEGRAL MEMBRANE PROTEIN"/>
    <property type="match status" value="1"/>
</dbReference>
<evidence type="ECO:0000256" key="4">
    <source>
        <dbReference type="ARBA" id="ARBA00023136"/>
    </source>
</evidence>
<sequence>MADNRAFPLDPKYGPGAEKARQDAAVGVSVAMTVIGMVFVGLRMYTRAYIVRNMGMEDWTMLAAATLTLVFLLQFIIGAEKYKVGFSGMSITPTEMIESGKLGLSTIVVYKATVTLIKMSILMIYLRLAVTRMFTWLCKGSIALLVVYQVVVIMVVPLECTPLRKAWDYSVEGHCIDTALFYYITTAFHIVMDIWILFLPYKLIFSIPRPLREKLAVYSVFGLGFFGTICSIVRFHYLVVVNNSQDPSYDSLPISTWSVIEINVGIVCATMPTLRPLFSIAQRNRTKQALQITNQAKPQKTDKKRAGLLQAKEMFITITMGTFKGSKSSDMSLSLQEEFDRLPDRPPPVPPKDVKTPMISSPEMTYRKF</sequence>
<feature type="transmembrane region" description="Helical" evidence="7">
    <location>
        <begin position="108"/>
        <end position="130"/>
    </location>
</feature>
<evidence type="ECO:0000259" key="8">
    <source>
        <dbReference type="Pfam" id="PF20684"/>
    </source>
</evidence>
<keyword evidence="3 7" id="KW-1133">Transmembrane helix</keyword>
<keyword evidence="4 7" id="KW-0472">Membrane</keyword>
<protein>
    <recommendedName>
        <fullName evidence="8">Rhodopsin domain-containing protein</fullName>
    </recommendedName>
</protein>
<dbReference type="AlphaFoldDB" id="A0A6A5THI1"/>
<evidence type="ECO:0000313" key="9">
    <source>
        <dbReference type="EMBL" id="KAF1952225.1"/>
    </source>
</evidence>
<dbReference type="EMBL" id="ML977012">
    <property type="protein sequence ID" value="KAF1952225.1"/>
    <property type="molecule type" value="Genomic_DNA"/>
</dbReference>
<evidence type="ECO:0000256" key="6">
    <source>
        <dbReference type="SAM" id="MobiDB-lite"/>
    </source>
</evidence>
<evidence type="ECO:0000256" key="5">
    <source>
        <dbReference type="ARBA" id="ARBA00038359"/>
    </source>
</evidence>
<evidence type="ECO:0000256" key="2">
    <source>
        <dbReference type="ARBA" id="ARBA00022692"/>
    </source>
</evidence>
<proteinExistence type="inferred from homology"/>
<feature type="transmembrane region" description="Helical" evidence="7">
    <location>
        <begin position="180"/>
        <end position="203"/>
    </location>
</feature>
<comment type="similarity">
    <text evidence="5">Belongs to the SAT4 family.</text>
</comment>
<feature type="region of interest" description="Disordered" evidence="6">
    <location>
        <begin position="326"/>
        <end position="369"/>
    </location>
</feature>
<gene>
    <name evidence="9" type="ORF">CC80DRAFT_552648</name>
</gene>
<evidence type="ECO:0000256" key="7">
    <source>
        <dbReference type="SAM" id="Phobius"/>
    </source>
</evidence>
<feature type="domain" description="Rhodopsin" evidence="8">
    <location>
        <begin position="42"/>
        <end position="279"/>
    </location>
</feature>
<evidence type="ECO:0000313" key="10">
    <source>
        <dbReference type="Proteomes" id="UP000800035"/>
    </source>
</evidence>
<feature type="transmembrane region" description="Helical" evidence="7">
    <location>
        <begin position="257"/>
        <end position="278"/>
    </location>
</feature>
<keyword evidence="10" id="KW-1185">Reference proteome</keyword>
<comment type="subcellular location">
    <subcellularLocation>
        <location evidence="1">Membrane</location>
        <topology evidence="1">Multi-pass membrane protein</topology>
    </subcellularLocation>
</comment>
<dbReference type="GO" id="GO:0016020">
    <property type="term" value="C:membrane"/>
    <property type="evidence" value="ECO:0007669"/>
    <property type="project" value="UniProtKB-SubCell"/>
</dbReference>
<dbReference type="OrthoDB" id="5329176at2759"/>
<dbReference type="InterPro" id="IPR049326">
    <property type="entry name" value="Rhodopsin_dom_fungi"/>
</dbReference>
<feature type="transmembrane region" description="Helical" evidence="7">
    <location>
        <begin position="58"/>
        <end position="77"/>
    </location>
</feature>
<evidence type="ECO:0000256" key="3">
    <source>
        <dbReference type="ARBA" id="ARBA00022989"/>
    </source>
</evidence>
<reference evidence="9" key="1">
    <citation type="journal article" date="2020" name="Stud. Mycol.">
        <title>101 Dothideomycetes genomes: a test case for predicting lifestyles and emergence of pathogens.</title>
        <authorList>
            <person name="Haridas S."/>
            <person name="Albert R."/>
            <person name="Binder M."/>
            <person name="Bloem J."/>
            <person name="Labutti K."/>
            <person name="Salamov A."/>
            <person name="Andreopoulos B."/>
            <person name="Baker S."/>
            <person name="Barry K."/>
            <person name="Bills G."/>
            <person name="Bluhm B."/>
            <person name="Cannon C."/>
            <person name="Castanera R."/>
            <person name="Culley D."/>
            <person name="Daum C."/>
            <person name="Ezra D."/>
            <person name="Gonzalez J."/>
            <person name="Henrissat B."/>
            <person name="Kuo A."/>
            <person name="Liang C."/>
            <person name="Lipzen A."/>
            <person name="Lutzoni F."/>
            <person name="Magnuson J."/>
            <person name="Mondo S."/>
            <person name="Nolan M."/>
            <person name="Ohm R."/>
            <person name="Pangilinan J."/>
            <person name="Park H.-J."/>
            <person name="Ramirez L."/>
            <person name="Alfaro M."/>
            <person name="Sun H."/>
            <person name="Tritt A."/>
            <person name="Yoshinaga Y."/>
            <person name="Zwiers L.-H."/>
            <person name="Turgeon B."/>
            <person name="Goodwin S."/>
            <person name="Spatafora J."/>
            <person name="Crous P."/>
            <person name="Grigoriev I."/>
        </authorList>
    </citation>
    <scope>NUCLEOTIDE SEQUENCE</scope>
    <source>
        <strain evidence="9">CBS 675.92</strain>
    </source>
</reference>
<accession>A0A6A5THI1</accession>
<feature type="compositionally biased region" description="Polar residues" evidence="6">
    <location>
        <begin position="326"/>
        <end position="335"/>
    </location>
</feature>
<dbReference type="InterPro" id="IPR052337">
    <property type="entry name" value="SAT4-like"/>
</dbReference>
<feature type="transmembrane region" description="Helical" evidence="7">
    <location>
        <begin position="24"/>
        <end position="46"/>
    </location>
</feature>
<dbReference type="PANTHER" id="PTHR33048">
    <property type="entry name" value="PTH11-LIKE INTEGRAL MEMBRANE PROTEIN (AFU_ORTHOLOGUE AFUA_5G11245)"/>
    <property type="match status" value="1"/>
</dbReference>
<keyword evidence="2 7" id="KW-0812">Transmembrane</keyword>
<feature type="transmembrane region" description="Helical" evidence="7">
    <location>
        <begin position="142"/>
        <end position="160"/>
    </location>
</feature>
<dbReference type="Pfam" id="PF20684">
    <property type="entry name" value="Fung_rhodopsin"/>
    <property type="match status" value="1"/>
</dbReference>
<feature type="transmembrane region" description="Helical" evidence="7">
    <location>
        <begin position="215"/>
        <end position="237"/>
    </location>
</feature>
<organism evidence="9 10">
    <name type="scientific">Byssothecium circinans</name>
    <dbReference type="NCBI Taxonomy" id="147558"/>
    <lineage>
        <taxon>Eukaryota</taxon>
        <taxon>Fungi</taxon>
        <taxon>Dikarya</taxon>
        <taxon>Ascomycota</taxon>
        <taxon>Pezizomycotina</taxon>
        <taxon>Dothideomycetes</taxon>
        <taxon>Pleosporomycetidae</taxon>
        <taxon>Pleosporales</taxon>
        <taxon>Massarineae</taxon>
        <taxon>Massarinaceae</taxon>
        <taxon>Byssothecium</taxon>
    </lineage>
</organism>
<name>A0A6A5THI1_9PLEO</name>
<dbReference type="Proteomes" id="UP000800035">
    <property type="component" value="Unassembled WGS sequence"/>
</dbReference>